<keyword evidence="1" id="KW-1133">Transmembrane helix</keyword>
<name>A0A1I7JJQ3_9BURK</name>
<reference evidence="3 4" key="1">
    <citation type="submission" date="2016-10" db="EMBL/GenBank/DDBJ databases">
        <authorList>
            <person name="de Groot N.N."/>
        </authorList>
    </citation>
    <scope>NUCLEOTIDE SEQUENCE [LARGE SCALE GENOMIC DNA]</scope>
    <source>
        <strain evidence="3 4">R-24608</strain>
    </source>
</reference>
<dbReference type="STRING" id="343013.SAMN04489707_102724"/>
<evidence type="ECO:0000313" key="3">
    <source>
        <dbReference type="EMBL" id="SFU85419.1"/>
    </source>
</evidence>
<gene>
    <name evidence="3" type="ORF">SAMN04489707_102724</name>
</gene>
<dbReference type="AlphaFoldDB" id="A0A1I7JJQ3"/>
<evidence type="ECO:0000313" key="4">
    <source>
        <dbReference type="Proteomes" id="UP000183656"/>
    </source>
</evidence>
<protein>
    <recommendedName>
        <fullName evidence="2">Periplasmic sensor domain-containing protein</fullName>
    </recommendedName>
</protein>
<organism evidence="3 4">
    <name type="scientific">Paenacidovorax caeni</name>
    <dbReference type="NCBI Taxonomy" id="343013"/>
    <lineage>
        <taxon>Bacteria</taxon>
        <taxon>Pseudomonadati</taxon>
        <taxon>Pseudomonadota</taxon>
        <taxon>Betaproteobacteria</taxon>
        <taxon>Burkholderiales</taxon>
        <taxon>Comamonadaceae</taxon>
        <taxon>Paenacidovorax</taxon>
    </lineage>
</organism>
<dbReference type="Pfam" id="PF17152">
    <property type="entry name" value="CHASE8"/>
    <property type="match status" value="1"/>
</dbReference>
<feature type="transmembrane region" description="Helical" evidence="1">
    <location>
        <begin position="171"/>
        <end position="191"/>
    </location>
</feature>
<keyword evidence="1" id="KW-0812">Transmembrane</keyword>
<accession>A0A1I7JJQ3</accession>
<evidence type="ECO:0000259" key="2">
    <source>
        <dbReference type="Pfam" id="PF17152"/>
    </source>
</evidence>
<dbReference type="InterPro" id="IPR033417">
    <property type="entry name" value="CHASE8"/>
</dbReference>
<feature type="transmembrane region" description="Helical" evidence="1">
    <location>
        <begin position="15"/>
        <end position="39"/>
    </location>
</feature>
<keyword evidence="4" id="KW-1185">Reference proteome</keyword>
<feature type="domain" description="Periplasmic sensor" evidence="2">
    <location>
        <begin position="43"/>
        <end position="157"/>
    </location>
</feature>
<dbReference type="Proteomes" id="UP000183656">
    <property type="component" value="Unassembled WGS sequence"/>
</dbReference>
<dbReference type="EMBL" id="FPBX01000027">
    <property type="protein sequence ID" value="SFU85419.1"/>
    <property type="molecule type" value="Genomic_DNA"/>
</dbReference>
<keyword evidence="1" id="KW-0472">Membrane</keyword>
<proteinExistence type="predicted"/>
<evidence type="ECO:0000256" key="1">
    <source>
        <dbReference type="SAM" id="Phobius"/>
    </source>
</evidence>
<sequence length="221" mass="24206">MAAQLFDKLSIRTKLVVLLGLSLGLGLCVSSAVALYSTFAAERQSSLRALHQIAAITSENMRAALAFHDAQSAANILAPLHTNPHIRYAFVEDEKGLLLGQYRASATTEPEAAGWRKALQQAEAAGPDGLRQGMEHDHHYVIYPIDFDGKRIGTLSLRADNQAMYAKMRQFVVLQGGASVLILVGLLLLSWRLQLIFTRPILELLDGMLTGGEIKKEWAAR</sequence>